<feature type="modified residue" description="N6-(pyridoxal phosphate)lysine" evidence="5">
    <location>
        <position position="293"/>
    </location>
</feature>
<evidence type="ECO:0000256" key="4">
    <source>
        <dbReference type="ARBA" id="ARBA00023239"/>
    </source>
</evidence>
<evidence type="ECO:0000256" key="5">
    <source>
        <dbReference type="PIRSR" id="PIRSR602129-50"/>
    </source>
</evidence>
<dbReference type="GO" id="GO:0016831">
    <property type="term" value="F:carboxy-lyase activity"/>
    <property type="evidence" value="ECO:0007669"/>
    <property type="project" value="UniProtKB-KW"/>
</dbReference>
<dbReference type="Proteomes" id="UP000318242">
    <property type="component" value="Unassembled WGS sequence"/>
</dbReference>
<evidence type="ECO:0000256" key="6">
    <source>
        <dbReference type="RuleBase" id="RU000382"/>
    </source>
</evidence>
<dbReference type="SUPFAM" id="SSF53383">
    <property type="entry name" value="PLP-dependent transferases"/>
    <property type="match status" value="1"/>
</dbReference>
<reference evidence="7 8" key="1">
    <citation type="submission" date="2019-06" db="EMBL/GenBank/DDBJ databases">
        <title>Whole genome shotgun sequence of Vibrio comitans NBRC 102076.</title>
        <authorList>
            <person name="Hosoyama A."/>
            <person name="Uohara A."/>
            <person name="Ohji S."/>
            <person name="Ichikawa N."/>
        </authorList>
    </citation>
    <scope>NUCLEOTIDE SEQUENCE [LARGE SCALE GENOMIC DNA]</scope>
    <source>
        <strain evidence="7 8">NBRC 102076</strain>
    </source>
</reference>
<dbReference type="Gene3D" id="3.40.640.10">
    <property type="entry name" value="Type I PLP-dependent aspartate aminotransferase-like (Major domain)"/>
    <property type="match status" value="1"/>
</dbReference>
<gene>
    <name evidence="7" type="ORF">VCO01S_05090</name>
</gene>
<keyword evidence="4 6" id="KW-0456">Lyase</keyword>
<comment type="similarity">
    <text evidence="6">Belongs to the group II decarboxylase family.</text>
</comment>
<keyword evidence="8" id="KW-1185">Reference proteome</keyword>
<dbReference type="InterPro" id="IPR015421">
    <property type="entry name" value="PyrdxlP-dep_Trfase_major"/>
</dbReference>
<comment type="cofactor">
    <cofactor evidence="1 5 6">
        <name>pyridoxal 5'-phosphate</name>
        <dbReference type="ChEBI" id="CHEBI:597326"/>
    </cofactor>
</comment>
<protein>
    <recommendedName>
        <fullName evidence="9">Pyridoxal-dependent decarboxylase</fullName>
    </recommendedName>
</protein>
<dbReference type="Pfam" id="PF00282">
    <property type="entry name" value="Pyridoxal_deC"/>
    <property type="match status" value="1"/>
</dbReference>
<sequence length="491" mass="54293">MKQDKAETEHVEHYLTRIGKSLDKYLRFEHQDALCPSATWQQELSETVPQKGLGIDPVIELLNHTVIPNGSAIVKPGFTSYITTGATTIATVASTAASVASPQRYTRTAFNYLEELSLDWLADMLQLNNMKGVYSSGGSVANLIALGGARQFTFEKLGIDVAAEGVNKPVRVYASEECHHTIQRSMGVLGLARKSVVSIDVDSQGRIQISDLEEKLNKDISQGKLPMAIIVSAGTTNRGVIDPLFAMGTLAKRHNIWFHVDGAYGLPGILDERLKESYKGLELAHSVITDPHKWLGASVGIAATFVRDRELLARAFTQEPADYLEGTVEASQHDHSTQSQQLKHSLDSFGIPFFDYSVELSAPCRGVVVWAMIKEIGVQGMRERIMRHNDMANETANLVSQHAQLELLGNPELSICCFRFNDPKVKDLNTFNQQLHRQLIRENNYLPSTTKVNGNLAIRPCYIGARTEFKHVQGLINSVVKIGRVLLETEA</sequence>
<name>A0A4Y3IIW8_9VIBR</name>
<dbReference type="InterPro" id="IPR002129">
    <property type="entry name" value="PyrdxlP-dep_de-COase"/>
</dbReference>
<dbReference type="OrthoDB" id="9803665at2"/>
<evidence type="ECO:0000313" key="8">
    <source>
        <dbReference type="Proteomes" id="UP000318242"/>
    </source>
</evidence>
<evidence type="ECO:0000256" key="1">
    <source>
        <dbReference type="ARBA" id="ARBA00001933"/>
    </source>
</evidence>
<evidence type="ECO:0000313" key="7">
    <source>
        <dbReference type="EMBL" id="GEA59316.1"/>
    </source>
</evidence>
<dbReference type="RefSeq" id="WP_141269046.1">
    <property type="nucleotide sequence ID" value="NZ_BJLH01000002.1"/>
</dbReference>
<dbReference type="PANTHER" id="PTHR11999:SF70">
    <property type="entry name" value="MIP05841P"/>
    <property type="match status" value="1"/>
</dbReference>
<evidence type="ECO:0000256" key="2">
    <source>
        <dbReference type="ARBA" id="ARBA00022793"/>
    </source>
</evidence>
<dbReference type="AlphaFoldDB" id="A0A4Y3IIW8"/>
<dbReference type="EMBL" id="BJLH01000002">
    <property type="protein sequence ID" value="GEA59316.1"/>
    <property type="molecule type" value="Genomic_DNA"/>
</dbReference>
<comment type="caution">
    <text evidence="7">The sequence shown here is derived from an EMBL/GenBank/DDBJ whole genome shotgun (WGS) entry which is preliminary data.</text>
</comment>
<dbReference type="PANTHER" id="PTHR11999">
    <property type="entry name" value="GROUP II PYRIDOXAL-5-PHOSPHATE DECARBOXYLASE"/>
    <property type="match status" value="1"/>
</dbReference>
<keyword evidence="2" id="KW-0210">Decarboxylase</keyword>
<dbReference type="GO" id="GO:0019752">
    <property type="term" value="P:carboxylic acid metabolic process"/>
    <property type="evidence" value="ECO:0007669"/>
    <property type="project" value="InterPro"/>
</dbReference>
<dbReference type="Gene3D" id="3.90.1150.170">
    <property type="match status" value="1"/>
</dbReference>
<accession>A0A4Y3IIW8</accession>
<organism evidence="7 8">
    <name type="scientific">Vibrio comitans NBRC 102076</name>
    <dbReference type="NCBI Taxonomy" id="1219078"/>
    <lineage>
        <taxon>Bacteria</taxon>
        <taxon>Pseudomonadati</taxon>
        <taxon>Pseudomonadota</taxon>
        <taxon>Gammaproteobacteria</taxon>
        <taxon>Vibrionales</taxon>
        <taxon>Vibrionaceae</taxon>
        <taxon>Vibrio</taxon>
    </lineage>
</organism>
<dbReference type="InterPro" id="IPR015424">
    <property type="entry name" value="PyrdxlP-dep_Trfase"/>
</dbReference>
<proteinExistence type="inferred from homology"/>
<dbReference type="InterPro" id="IPR010977">
    <property type="entry name" value="Aromatic_deC"/>
</dbReference>
<evidence type="ECO:0008006" key="9">
    <source>
        <dbReference type="Google" id="ProtNLM"/>
    </source>
</evidence>
<dbReference type="GO" id="GO:0030170">
    <property type="term" value="F:pyridoxal phosphate binding"/>
    <property type="evidence" value="ECO:0007669"/>
    <property type="project" value="InterPro"/>
</dbReference>
<keyword evidence="3 5" id="KW-0663">Pyridoxal phosphate</keyword>
<evidence type="ECO:0000256" key="3">
    <source>
        <dbReference type="ARBA" id="ARBA00022898"/>
    </source>
</evidence>